<feature type="chain" id="PRO_5020258754" evidence="11">
    <location>
        <begin position="28"/>
        <end position="520"/>
    </location>
</feature>
<accession>A0A4Q9ML29</accession>
<dbReference type="InterPro" id="IPR001128">
    <property type="entry name" value="Cyt_P450"/>
</dbReference>
<dbReference type="InterPro" id="IPR002401">
    <property type="entry name" value="Cyt_P450_E_grp-I"/>
</dbReference>
<dbReference type="InterPro" id="IPR017972">
    <property type="entry name" value="Cyt_P450_CS"/>
</dbReference>
<evidence type="ECO:0000256" key="8">
    <source>
        <dbReference type="ARBA" id="ARBA00023033"/>
    </source>
</evidence>
<keyword evidence="7 9" id="KW-0408">Iron</keyword>
<keyword evidence="6 10" id="KW-0560">Oxidoreductase</keyword>
<comment type="pathway">
    <text evidence="2">Secondary metabolite biosynthesis.</text>
</comment>
<evidence type="ECO:0000256" key="5">
    <source>
        <dbReference type="ARBA" id="ARBA00022723"/>
    </source>
</evidence>
<dbReference type="Pfam" id="PF00067">
    <property type="entry name" value="p450"/>
    <property type="match status" value="1"/>
</dbReference>
<dbReference type="PROSITE" id="PS00086">
    <property type="entry name" value="CYTOCHROME_P450"/>
    <property type="match status" value="1"/>
</dbReference>
<dbReference type="SUPFAM" id="SSF48264">
    <property type="entry name" value="Cytochrome P450"/>
    <property type="match status" value="1"/>
</dbReference>
<evidence type="ECO:0000256" key="11">
    <source>
        <dbReference type="SAM" id="SignalP"/>
    </source>
</evidence>
<dbReference type="AlphaFoldDB" id="A0A4Q9ML29"/>
<name>A0A4Q9ML29_9APHY</name>
<evidence type="ECO:0000256" key="10">
    <source>
        <dbReference type="RuleBase" id="RU000461"/>
    </source>
</evidence>
<protein>
    <submittedName>
        <fullName evidence="12">614/534 cytochrome P450</fullName>
    </submittedName>
</protein>
<feature type="signal peptide" evidence="11">
    <location>
        <begin position="1"/>
        <end position="27"/>
    </location>
</feature>
<sequence>MLGIDNSQALLLLTILLLSWLVQKVVAFQRVARSVDNWPGFRTVFSDRTVLFPFSVRGLSPGPAWTINSKYAEFARHGWDVITGISIHPTPQLYIADPTLTKEIMGARARFPKPTSSYALLATFGTNILVTEGDEWKRQRKIAAPAFSEKNNRLVWDETAKVLDDVFQNVWGDRDVVELDNIMDLTVPVTLLVIGVAGFGRRMSWSEDQVAPSGHSMTFKDAMYEVSHHLVLKVLFPDWLLRWGTPAMRHFATAHDELMAYLHEMVVARRAAEVKDERFDLMSNLLDANEDETDSAAKLSDSALIGNVFLFLVAGYETTAHTLAFAFTLLALHQDEQEAFYQNLKSVLPTDREPTYEDFSSLSYSLAVMNETLRLFPPVLAIPKESAEDTAFTLTSHTGEMRTLPVPAQTYIALCVASMHRNPRFWPEPDAFRPARFLGAYNRDAFQPFSGGPRGCIGRGFGETEGVAVLTKIVARYKVEVREEPGWEGETFERRKERLLRCGHSLTIFPERAPLVFRRR</sequence>
<dbReference type="Gene3D" id="1.10.630.10">
    <property type="entry name" value="Cytochrome P450"/>
    <property type="match status" value="1"/>
</dbReference>
<evidence type="ECO:0000256" key="1">
    <source>
        <dbReference type="ARBA" id="ARBA00001971"/>
    </source>
</evidence>
<dbReference type="InterPro" id="IPR036396">
    <property type="entry name" value="Cyt_P450_sf"/>
</dbReference>
<evidence type="ECO:0000256" key="2">
    <source>
        <dbReference type="ARBA" id="ARBA00005179"/>
    </source>
</evidence>
<keyword evidence="8 10" id="KW-0503">Monooxygenase</keyword>
<dbReference type="GO" id="GO:0016705">
    <property type="term" value="F:oxidoreductase activity, acting on paired donors, with incorporation or reduction of molecular oxygen"/>
    <property type="evidence" value="ECO:0007669"/>
    <property type="project" value="InterPro"/>
</dbReference>
<keyword evidence="4 9" id="KW-0349">Heme</keyword>
<dbReference type="GO" id="GO:0005506">
    <property type="term" value="F:iron ion binding"/>
    <property type="evidence" value="ECO:0007669"/>
    <property type="project" value="InterPro"/>
</dbReference>
<evidence type="ECO:0000256" key="9">
    <source>
        <dbReference type="PIRSR" id="PIRSR602401-1"/>
    </source>
</evidence>
<evidence type="ECO:0000256" key="7">
    <source>
        <dbReference type="ARBA" id="ARBA00023004"/>
    </source>
</evidence>
<dbReference type="PANTHER" id="PTHR24305">
    <property type="entry name" value="CYTOCHROME P450"/>
    <property type="match status" value="1"/>
</dbReference>
<gene>
    <name evidence="12" type="ORF">BD311DRAFT_725050</name>
</gene>
<dbReference type="PRINTS" id="PR00385">
    <property type="entry name" value="P450"/>
</dbReference>
<dbReference type="Proteomes" id="UP000292957">
    <property type="component" value="Unassembled WGS sequence"/>
</dbReference>
<dbReference type="OrthoDB" id="1470350at2759"/>
<dbReference type="PRINTS" id="PR00463">
    <property type="entry name" value="EP450I"/>
</dbReference>
<evidence type="ECO:0000256" key="4">
    <source>
        <dbReference type="ARBA" id="ARBA00022617"/>
    </source>
</evidence>
<dbReference type="PANTHER" id="PTHR24305:SF166">
    <property type="entry name" value="CYTOCHROME P450 12A4, MITOCHONDRIAL-RELATED"/>
    <property type="match status" value="1"/>
</dbReference>
<comment type="similarity">
    <text evidence="3 10">Belongs to the cytochrome P450 family.</text>
</comment>
<dbReference type="GO" id="GO:0020037">
    <property type="term" value="F:heme binding"/>
    <property type="evidence" value="ECO:0007669"/>
    <property type="project" value="InterPro"/>
</dbReference>
<dbReference type="InterPro" id="IPR050121">
    <property type="entry name" value="Cytochrome_P450_monoxygenase"/>
</dbReference>
<organism evidence="12">
    <name type="scientific">Dichomitus squalens</name>
    <dbReference type="NCBI Taxonomy" id="114155"/>
    <lineage>
        <taxon>Eukaryota</taxon>
        <taxon>Fungi</taxon>
        <taxon>Dikarya</taxon>
        <taxon>Basidiomycota</taxon>
        <taxon>Agaricomycotina</taxon>
        <taxon>Agaricomycetes</taxon>
        <taxon>Polyporales</taxon>
        <taxon>Polyporaceae</taxon>
        <taxon>Dichomitus</taxon>
    </lineage>
</organism>
<keyword evidence="11" id="KW-0732">Signal</keyword>
<evidence type="ECO:0000256" key="3">
    <source>
        <dbReference type="ARBA" id="ARBA00010617"/>
    </source>
</evidence>
<feature type="binding site" description="axial binding residue" evidence="9">
    <location>
        <position position="456"/>
    </location>
    <ligand>
        <name>heme</name>
        <dbReference type="ChEBI" id="CHEBI:30413"/>
    </ligand>
    <ligandPart>
        <name>Fe</name>
        <dbReference type="ChEBI" id="CHEBI:18248"/>
    </ligandPart>
</feature>
<dbReference type="GO" id="GO:0004497">
    <property type="term" value="F:monooxygenase activity"/>
    <property type="evidence" value="ECO:0007669"/>
    <property type="project" value="UniProtKB-KW"/>
</dbReference>
<evidence type="ECO:0000256" key="6">
    <source>
        <dbReference type="ARBA" id="ARBA00023002"/>
    </source>
</evidence>
<keyword evidence="5 9" id="KW-0479">Metal-binding</keyword>
<proteinExistence type="inferred from homology"/>
<reference evidence="12" key="1">
    <citation type="submission" date="2019-01" db="EMBL/GenBank/DDBJ databases">
        <title>Draft genome sequences of three monokaryotic isolates of the white-rot basidiomycete fungus Dichomitus squalens.</title>
        <authorList>
            <consortium name="DOE Joint Genome Institute"/>
            <person name="Lopez S.C."/>
            <person name="Andreopoulos B."/>
            <person name="Pangilinan J."/>
            <person name="Lipzen A."/>
            <person name="Riley R."/>
            <person name="Ahrendt S."/>
            <person name="Ng V."/>
            <person name="Barry K."/>
            <person name="Daum C."/>
            <person name="Grigoriev I.V."/>
            <person name="Hilden K.S."/>
            <person name="Makela M.R."/>
            <person name="de Vries R.P."/>
        </authorList>
    </citation>
    <scope>NUCLEOTIDE SEQUENCE [LARGE SCALE GENOMIC DNA]</scope>
    <source>
        <strain evidence="12">OM18370.1</strain>
    </source>
</reference>
<comment type="cofactor">
    <cofactor evidence="1 9">
        <name>heme</name>
        <dbReference type="ChEBI" id="CHEBI:30413"/>
    </cofactor>
</comment>
<evidence type="ECO:0000313" key="12">
    <source>
        <dbReference type="EMBL" id="TBU26962.1"/>
    </source>
</evidence>
<dbReference type="EMBL" id="ML143438">
    <property type="protein sequence ID" value="TBU26962.1"/>
    <property type="molecule type" value="Genomic_DNA"/>
</dbReference>